<sequence>MQEKITVGNVEIIALLDMIPPPRLPADFFPGAPESEWEKYEDSVLVDGMIQLYYGCFLVRSDGKNILVDTGIGPGPHPSRDNRKGNLMSDLGRIGVDAGEI</sequence>
<reference evidence="2" key="1">
    <citation type="submission" date="2018-05" db="EMBL/GenBank/DDBJ databases">
        <authorList>
            <person name="Lanie J.A."/>
            <person name="Ng W.-L."/>
            <person name="Kazmierczak K.M."/>
            <person name="Andrzejewski T.M."/>
            <person name="Davidsen T.M."/>
            <person name="Wayne K.J."/>
            <person name="Tettelin H."/>
            <person name="Glass J.I."/>
            <person name="Rusch D."/>
            <person name="Podicherti R."/>
            <person name="Tsui H.-C.T."/>
            <person name="Winkler M.E."/>
        </authorList>
    </citation>
    <scope>NUCLEOTIDE SEQUENCE</scope>
</reference>
<accession>A0A381WNA8</accession>
<feature type="region of interest" description="Disordered" evidence="1">
    <location>
        <begin position="71"/>
        <end position="101"/>
    </location>
</feature>
<evidence type="ECO:0000256" key="1">
    <source>
        <dbReference type="SAM" id="MobiDB-lite"/>
    </source>
</evidence>
<dbReference type="AlphaFoldDB" id="A0A381WNA8"/>
<dbReference type="Gene3D" id="3.60.15.10">
    <property type="entry name" value="Ribonuclease Z/Hydroxyacylglutathione hydrolase-like"/>
    <property type="match status" value="1"/>
</dbReference>
<feature type="non-terminal residue" evidence="2">
    <location>
        <position position="101"/>
    </location>
</feature>
<name>A0A381WNA8_9ZZZZ</name>
<gene>
    <name evidence="2" type="ORF">METZ01_LOCUS106848</name>
</gene>
<evidence type="ECO:0008006" key="3">
    <source>
        <dbReference type="Google" id="ProtNLM"/>
    </source>
</evidence>
<feature type="non-terminal residue" evidence="2">
    <location>
        <position position="1"/>
    </location>
</feature>
<dbReference type="EMBL" id="UINC01012353">
    <property type="protein sequence ID" value="SVA53994.1"/>
    <property type="molecule type" value="Genomic_DNA"/>
</dbReference>
<proteinExistence type="predicted"/>
<organism evidence="2">
    <name type="scientific">marine metagenome</name>
    <dbReference type="NCBI Taxonomy" id="408172"/>
    <lineage>
        <taxon>unclassified sequences</taxon>
        <taxon>metagenomes</taxon>
        <taxon>ecological metagenomes</taxon>
    </lineage>
</organism>
<dbReference type="InterPro" id="IPR036866">
    <property type="entry name" value="RibonucZ/Hydroxyglut_hydro"/>
</dbReference>
<dbReference type="SUPFAM" id="SSF56281">
    <property type="entry name" value="Metallo-hydrolase/oxidoreductase"/>
    <property type="match status" value="1"/>
</dbReference>
<evidence type="ECO:0000313" key="2">
    <source>
        <dbReference type="EMBL" id="SVA53994.1"/>
    </source>
</evidence>
<protein>
    <recommendedName>
        <fullName evidence="3">Metallo-beta-lactamase domain-containing protein</fullName>
    </recommendedName>
</protein>